<reference evidence="1 2" key="2">
    <citation type="submission" date="2018-11" db="EMBL/GenBank/DDBJ databases">
        <authorList>
            <consortium name="Pathogen Informatics"/>
        </authorList>
    </citation>
    <scope>NUCLEOTIDE SEQUENCE [LARGE SCALE GENOMIC DNA]</scope>
</reference>
<dbReference type="InterPro" id="IPR027124">
    <property type="entry name" value="Swc5/CFDP1/2"/>
</dbReference>
<keyword evidence="2" id="KW-1185">Reference proteome</keyword>
<accession>A0A0N4YIW9</accession>
<dbReference type="Gene3D" id="3.60.10.10">
    <property type="entry name" value="Endonuclease/exonuclease/phosphatase"/>
    <property type="match status" value="1"/>
</dbReference>
<dbReference type="PANTHER" id="PTHR23227:SF67">
    <property type="entry name" value="CRANIOFACIAL DEVELOPMENT PROTEIN 2-LIKE"/>
    <property type="match status" value="1"/>
</dbReference>
<dbReference type="PANTHER" id="PTHR23227">
    <property type="entry name" value="BUCENTAUR RELATED"/>
    <property type="match status" value="1"/>
</dbReference>
<dbReference type="InterPro" id="IPR036691">
    <property type="entry name" value="Endo/exonu/phosph_ase_sf"/>
</dbReference>
<dbReference type="Proteomes" id="UP000271162">
    <property type="component" value="Unassembled WGS sequence"/>
</dbReference>
<proteinExistence type="predicted"/>
<dbReference type="STRING" id="27835.A0A0N4YIW9"/>
<dbReference type="WBParaSite" id="NBR_0001687701-mRNA-1">
    <property type="protein sequence ID" value="NBR_0001687701-mRNA-1"/>
    <property type="gene ID" value="NBR_0001687701"/>
</dbReference>
<evidence type="ECO:0000313" key="1">
    <source>
        <dbReference type="EMBL" id="VDL80473.1"/>
    </source>
</evidence>
<sequence length="206" mass="23772">MFCTLAAPRPRMASELPYPSVPVILFQEVKRFSDRVIKIMIIAEKRRLYFSTAYTGCPEQVKEEFWTLLHKKTAEIPPEEMIVVAEDFNGHVGTSKDGYKCHSGFSYGARNEDGERILECACSHDLAIMNRTFRKRPLRLISFYSGNTRSQIDYVLVRRRDANLVSDAKVVPCETVATQHRPLICTMQFTSPEQKRVKRRGQEHIK</sequence>
<dbReference type="EMBL" id="UYSL01022442">
    <property type="protein sequence ID" value="VDL80473.1"/>
    <property type="molecule type" value="Genomic_DNA"/>
</dbReference>
<evidence type="ECO:0000313" key="2">
    <source>
        <dbReference type="Proteomes" id="UP000271162"/>
    </source>
</evidence>
<evidence type="ECO:0000313" key="3">
    <source>
        <dbReference type="WBParaSite" id="NBR_0001687701-mRNA-1"/>
    </source>
</evidence>
<dbReference type="SUPFAM" id="SSF56219">
    <property type="entry name" value="DNase I-like"/>
    <property type="match status" value="1"/>
</dbReference>
<gene>
    <name evidence="1" type="ORF">NBR_LOCUS16878</name>
</gene>
<reference evidence="3" key="1">
    <citation type="submission" date="2017-02" db="UniProtKB">
        <authorList>
            <consortium name="WormBaseParasite"/>
        </authorList>
    </citation>
    <scope>IDENTIFICATION</scope>
</reference>
<name>A0A0N4YIW9_NIPBR</name>
<dbReference type="AlphaFoldDB" id="A0A0N4YIW9"/>
<organism evidence="3">
    <name type="scientific">Nippostrongylus brasiliensis</name>
    <name type="common">Rat hookworm</name>
    <dbReference type="NCBI Taxonomy" id="27835"/>
    <lineage>
        <taxon>Eukaryota</taxon>
        <taxon>Metazoa</taxon>
        <taxon>Ecdysozoa</taxon>
        <taxon>Nematoda</taxon>
        <taxon>Chromadorea</taxon>
        <taxon>Rhabditida</taxon>
        <taxon>Rhabditina</taxon>
        <taxon>Rhabditomorpha</taxon>
        <taxon>Strongyloidea</taxon>
        <taxon>Heligmosomidae</taxon>
        <taxon>Nippostrongylus</taxon>
    </lineage>
</organism>
<protein>
    <submittedName>
        <fullName evidence="3">Endo/exonuclease/phosphatase domain-containing protein</fullName>
    </submittedName>
</protein>